<gene>
    <name evidence="9" type="ORF">SAMN05216283_109102</name>
</gene>
<dbReference type="InterPro" id="IPR036942">
    <property type="entry name" value="Beta-barrel_TonB_sf"/>
</dbReference>
<keyword evidence="10" id="KW-1185">Reference proteome</keyword>
<evidence type="ECO:0000256" key="5">
    <source>
        <dbReference type="ARBA" id="ARBA00023136"/>
    </source>
</evidence>
<evidence type="ECO:0000259" key="8">
    <source>
        <dbReference type="Pfam" id="PF07715"/>
    </source>
</evidence>
<dbReference type="NCBIfam" id="TIGR04057">
    <property type="entry name" value="SusC_RagA_signa"/>
    <property type="match status" value="1"/>
</dbReference>
<keyword evidence="4 7" id="KW-0812">Transmembrane</keyword>
<dbReference type="InterPro" id="IPR023997">
    <property type="entry name" value="TonB-dep_OMP_SusC/RagA_CS"/>
</dbReference>
<comment type="subcellular location">
    <subcellularLocation>
        <location evidence="1 7">Cell outer membrane</location>
        <topology evidence="1 7">Multi-pass membrane protein</topology>
    </subcellularLocation>
</comment>
<dbReference type="InterPro" id="IPR012910">
    <property type="entry name" value="Plug_dom"/>
</dbReference>
<dbReference type="STRING" id="655355.SAMN05216283_109102"/>
<dbReference type="InterPro" id="IPR039426">
    <property type="entry name" value="TonB-dep_rcpt-like"/>
</dbReference>
<dbReference type="Gene3D" id="2.40.170.20">
    <property type="entry name" value="TonB-dependent receptor, beta-barrel domain"/>
    <property type="match status" value="1"/>
</dbReference>
<evidence type="ECO:0000256" key="3">
    <source>
        <dbReference type="ARBA" id="ARBA00022452"/>
    </source>
</evidence>
<dbReference type="SUPFAM" id="SSF56935">
    <property type="entry name" value="Porins"/>
    <property type="match status" value="1"/>
</dbReference>
<dbReference type="Pfam" id="PF13715">
    <property type="entry name" value="CarbopepD_reg_2"/>
    <property type="match status" value="1"/>
</dbReference>
<keyword evidence="2 7" id="KW-0813">Transport</keyword>
<protein>
    <submittedName>
        <fullName evidence="9">TonB-linked outer membrane protein, SusC/RagA family</fullName>
    </submittedName>
</protein>
<evidence type="ECO:0000256" key="4">
    <source>
        <dbReference type="ARBA" id="ARBA00022692"/>
    </source>
</evidence>
<dbReference type="PROSITE" id="PS52016">
    <property type="entry name" value="TONB_DEPENDENT_REC_3"/>
    <property type="match status" value="1"/>
</dbReference>
<dbReference type="Pfam" id="PF07715">
    <property type="entry name" value="Plug"/>
    <property type="match status" value="1"/>
</dbReference>
<sequence length="1117" mass="126063">MKKKRFFRACKRLGIVKLLVIMKLTTLFLFLSVMVMAAKTYSQNIRFDLNVRNASIIEVLEEIERLTEYGFLFKADELNLEKRYSLEIEGTRIENVMDRILDKELYSYKIMDRIIVISQNGQNNFSQVKQDATSVSGQVTDMDGFPLPGVAVLVKGTSKGTVTDTDGRFRLMDISQNTVLQFSFIGMKTVEFTVIDQRQISIKMTDEAIGLDEVVAVGYGTMKKSDLTGSVKRISMDDKENQANMNLLETLSGSSAGVNIEARGGAGGQPSFSIRGQTSLSASSSPLIVVDGIIYNGSMASINISDVESIDVLKDASAAAVYGSRSANGVILITTKKGKTDKPVLAFSMYYGYQDMTNNPMKVMDGEQYAIRLADYYYQQELYGWYRTNPTSSAGKPVRPDVMNREIVAQRLRTQEERDNYMAGNSINWVDEVLQVAPIQNYNLSLSGRATDKVNYYLSASMAEEEGIQLNDKFSRFTFHNNLESEVTDWLTLNLVTSYSYLDYSGVPASLADARVASPLANNYIGKPAFDMYLTQEQYMPYPLQYLEIDNEDVRNELNLTVRAKISIPWVKGLTNELNYSHRYNNRNNNTFYPASTTGGATNKGRAVKEPTEGRDWIVNNIITYQRDFNDHRVNSTFLVSRENRKGSASSLEASQFENELLGYNNMGLGTIYDVGSSAWEESSISYMARLNYSYKSRYMITGTIRKDGFSGFGADNKWAMFPSVSLAWVMSEEPFWKERFDQSYLKLRTSYGVNGNQGIGRYASLARMGTNYYIYGAETAVAMYPTTLSNQDLRWEKTNSLNLGIDWGILDQKITGSVDVYKAVTNDVLVTRGLPRSSGFNSVWANIGGIENKGIEIELRSLNLDRDLRWETNFTFSLNRDKITKLYGDEEDMDIGNSWFVGESIGAIYDYEMAGGVWTEEELYRGEILDGWYPGQFRYVDQNDDNAIDPSNDRKIIGYKSPSYRFSISNSFVYKNFSFSFLINSIQGGDKYYLEDNASATNVDWVADDVLRKNQTAVRPYWTPDNGVNNATGIYNSPAQQSGIHQSRSFVRLQDVSLAYSFSKETLGRLGMKNCQVYISSKNPYTWTKWEGWDPESGISNFPVMRNVTAGVRFSL</sequence>
<evidence type="ECO:0000256" key="6">
    <source>
        <dbReference type="ARBA" id="ARBA00023237"/>
    </source>
</evidence>
<reference evidence="9 10" key="1">
    <citation type="submission" date="2016-10" db="EMBL/GenBank/DDBJ databases">
        <authorList>
            <person name="de Groot N.N."/>
        </authorList>
    </citation>
    <scope>NUCLEOTIDE SEQUENCE [LARGE SCALE GENOMIC DNA]</scope>
    <source>
        <strain evidence="9 10">CGMCC 1.9156</strain>
    </source>
</reference>
<dbReference type="InterPro" id="IPR023996">
    <property type="entry name" value="TonB-dep_OMP_SusC/RagA"/>
</dbReference>
<evidence type="ECO:0000313" key="10">
    <source>
        <dbReference type="Proteomes" id="UP000198964"/>
    </source>
</evidence>
<dbReference type="SUPFAM" id="SSF49464">
    <property type="entry name" value="Carboxypeptidase regulatory domain-like"/>
    <property type="match status" value="1"/>
</dbReference>
<dbReference type="InterPro" id="IPR008969">
    <property type="entry name" value="CarboxyPept-like_regulatory"/>
</dbReference>
<evidence type="ECO:0000313" key="9">
    <source>
        <dbReference type="EMBL" id="SFF56259.1"/>
    </source>
</evidence>
<comment type="similarity">
    <text evidence="7">Belongs to the TonB-dependent receptor family.</text>
</comment>
<proteinExistence type="inferred from homology"/>
<dbReference type="InterPro" id="IPR037066">
    <property type="entry name" value="Plug_dom_sf"/>
</dbReference>
<evidence type="ECO:0000256" key="2">
    <source>
        <dbReference type="ARBA" id="ARBA00022448"/>
    </source>
</evidence>
<dbReference type="GO" id="GO:0009279">
    <property type="term" value="C:cell outer membrane"/>
    <property type="evidence" value="ECO:0007669"/>
    <property type="project" value="UniProtKB-SubCell"/>
</dbReference>
<keyword evidence="5 7" id="KW-0472">Membrane</keyword>
<accession>A0A1I2JPW4</accession>
<feature type="domain" description="TonB-dependent receptor plug" evidence="8">
    <location>
        <begin position="224"/>
        <end position="330"/>
    </location>
</feature>
<dbReference type="Gene3D" id="2.60.40.1120">
    <property type="entry name" value="Carboxypeptidase-like, regulatory domain"/>
    <property type="match status" value="1"/>
</dbReference>
<evidence type="ECO:0000256" key="7">
    <source>
        <dbReference type="PROSITE-ProRule" id="PRU01360"/>
    </source>
</evidence>
<dbReference type="AlphaFoldDB" id="A0A1I2JPW4"/>
<name>A0A1I2JPW4_9BACT</name>
<dbReference type="NCBIfam" id="TIGR04056">
    <property type="entry name" value="OMP_RagA_SusC"/>
    <property type="match status" value="1"/>
</dbReference>
<dbReference type="Gene3D" id="2.170.130.10">
    <property type="entry name" value="TonB-dependent receptor, plug domain"/>
    <property type="match status" value="1"/>
</dbReference>
<keyword evidence="3 7" id="KW-1134">Transmembrane beta strand</keyword>
<organism evidence="9 10">
    <name type="scientific">Sunxiuqinia elliptica</name>
    <dbReference type="NCBI Taxonomy" id="655355"/>
    <lineage>
        <taxon>Bacteria</taxon>
        <taxon>Pseudomonadati</taxon>
        <taxon>Bacteroidota</taxon>
        <taxon>Bacteroidia</taxon>
        <taxon>Marinilabiliales</taxon>
        <taxon>Prolixibacteraceae</taxon>
        <taxon>Sunxiuqinia</taxon>
    </lineage>
</organism>
<dbReference type="Proteomes" id="UP000198964">
    <property type="component" value="Unassembled WGS sequence"/>
</dbReference>
<dbReference type="EMBL" id="FONW01000009">
    <property type="protein sequence ID" value="SFF56259.1"/>
    <property type="molecule type" value="Genomic_DNA"/>
</dbReference>
<evidence type="ECO:0000256" key="1">
    <source>
        <dbReference type="ARBA" id="ARBA00004571"/>
    </source>
</evidence>
<keyword evidence="6 7" id="KW-0998">Cell outer membrane</keyword>